<evidence type="ECO:0000313" key="12">
    <source>
        <dbReference type="Proteomes" id="UP000624041"/>
    </source>
</evidence>
<evidence type="ECO:0000256" key="1">
    <source>
        <dbReference type="ARBA" id="ARBA00004651"/>
    </source>
</evidence>
<evidence type="ECO:0000256" key="3">
    <source>
        <dbReference type="ARBA" id="ARBA00022475"/>
    </source>
</evidence>
<feature type="transmembrane region" description="Helical" evidence="9">
    <location>
        <begin position="35"/>
        <end position="56"/>
    </location>
</feature>
<evidence type="ECO:0000256" key="4">
    <source>
        <dbReference type="ARBA" id="ARBA00022692"/>
    </source>
</evidence>
<evidence type="ECO:0000259" key="10">
    <source>
        <dbReference type="PROSITE" id="PS50253"/>
    </source>
</evidence>
<comment type="subcellular location">
    <subcellularLocation>
        <location evidence="1 7">Cell membrane</location>
        <topology evidence="1 7">Multi-pass membrane protein</topology>
    </subcellularLocation>
</comment>
<dbReference type="EMBL" id="BMOS01000001">
    <property type="protein sequence ID" value="GGN49099.1"/>
    <property type="molecule type" value="Genomic_DNA"/>
</dbReference>
<keyword evidence="3" id="KW-1003">Cell membrane</keyword>
<evidence type="ECO:0000256" key="2">
    <source>
        <dbReference type="ARBA" id="ARBA00010581"/>
    </source>
</evidence>
<feature type="transmembrane region" description="Helical" evidence="9">
    <location>
        <begin position="76"/>
        <end position="96"/>
    </location>
</feature>
<sequence length="214" mass="23974">MSHQEAIGRNAHKIDPNNIPAEPARATAEGKHKHLGIWIFLGSETVLFASLFGTYIALKNSTAGGPTTQELYGLELVFLMTLLLLTSSLTSVYAIYHMKNNNFKKMQLWMGITGLLGLAFLGCEIYEFAHYITDYGFTFRSSAFGSAFYALVGFHGGHVIFGLSWLIVLMARNAKRGLDTYNAPKYNTFALYWHFIDVVWVFIFTVVYLMGMVG</sequence>
<dbReference type="InterPro" id="IPR000298">
    <property type="entry name" value="Cyt_c_oxidase-like_su3"/>
</dbReference>
<dbReference type="Gene3D" id="1.20.120.80">
    <property type="entry name" value="Cytochrome c oxidase, subunit III, four-helix bundle"/>
    <property type="match status" value="1"/>
</dbReference>
<evidence type="ECO:0000256" key="9">
    <source>
        <dbReference type="SAM" id="Phobius"/>
    </source>
</evidence>
<keyword evidence="4 7" id="KW-0812">Transmembrane</keyword>
<dbReference type="PANTHER" id="PTHR11403">
    <property type="entry name" value="CYTOCHROME C OXIDASE SUBUNIT III"/>
    <property type="match status" value="1"/>
</dbReference>
<organism evidence="11 12">
    <name type="scientific">Oceanobacillus indicireducens</name>
    <dbReference type="NCBI Taxonomy" id="1004261"/>
    <lineage>
        <taxon>Bacteria</taxon>
        <taxon>Bacillati</taxon>
        <taxon>Bacillota</taxon>
        <taxon>Bacilli</taxon>
        <taxon>Bacillales</taxon>
        <taxon>Bacillaceae</taxon>
        <taxon>Oceanobacillus</taxon>
    </lineage>
</organism>
<reference evidence="11" key="2">
    <citation type="submission" date="2020-09" db="EMBL/GenBank/DDBJ databases">
        <authorList>
            <person name="Sun Q."/>
            <person name="Ohkuma M."/>
        </authorList>
    </citation>
    <scope>NUCLEOTIDE SEQUENCE</scope>
    <source>
        <strain evidence="11">JCM 17251</strain>
    </source>
</reference>
<proteinExistence type="inferred from homology"/>
<dbReference type="FunFam" id="1.20.120.80:FF:000001">
    <property type="entry name" value="Cytochrome (Ubi)quinol oxidase subunit III"/>
    <property type="match status" value="1"/>
</dbReference>
<keyword evidence="12" id="KW-1185">Reference proteome</keyword>
<dbReference type="GO" id="GO:0004129">
    <property type="term" value="F:cytochrome-c oxidase activity"/>
    <property type="evidence" value="ECO:0007669"/>
    <property type="project" value="InterPro"/>
</dbReference>
<keyword evidence="6 9" id="KW-0472">Membrane</keyword>
<feature type="domain" description="Heme-copper oxidase subunit III family profile" evidence="10">
    <location>
        <begin position="35"/>
        <end position="212"/>
    </location>
</feature>
<dbReference type="AlphaFoldDB" id="A0A918CYA2"/>
<dbReference type="SUPFAM" id="SSF81452">
    <property type="entry name" value="Cytochrome c oxidase subunit III-like"/>
    <property type="match status" value="1"/>
</dbReference>
<evidence type="ECO:0000256" key="6">
    <source>
        <dbReference type="ARBA" id="ARBA00023136"/>
    </source>
</evidence>
<feature type="transmembrane region" description="Helical" evidence="9">
    <location>
        <begin position="148"/>
        <end position="169"/>
    </location>
</feature>
<protein>
    <submittedName>
        <fullName evidence="11">Cytochrome B oxidoreductase</fullName>
    </submittedName>
</protein>
<gene>
    <name evidence="11" type="primary">ctaE</name>
    <name evidence="11" type="ORF">GCM10007971_01430</name>
</gene>
<reference evidence="11" key="1">
    <citation type="journal article" date="2014" name="Int. J. Syst. Evol. Microbiol.">
        <title>Complete genome sequence of Corynebacterium casei LMG S-19264T (=DSM 44701T), isolated from a smear-ripened cheese.</title>
        <authorList>
            <consortium name="US DOE Joint Genome Institute (JGI-PGF)"/>
            <person name="Walter F."/>
            <person name="Albersmeier A."/>
            <person name="Kalinowski J."/>
            <person name="Ruckert C."/>
        </authorList>
    </citation>
    <scope>NUCLEOTIDE SEQUENCE</scope>
    <source>
        <strain evidence="11">JCM 17251</strain>
    </source>
</reference>
<dbReference type="InterPro" id="IPR035973">
    <property type="entry name" value="Cyt_c_oxidase_su3-like_sf"/>
</dbReference>
<comment type="similarity">
    <text evidence="2 7">Belongs to the cytochrome c oxidase subunit 3 family.</text>
</comment>
<dbReference type="InterPro" id="IPR024791">
    <property type="entry name" value="Cyt_c/ubiquinol_Oxase_su3"/>
</dbReference>
<feature type="transmembrane region" description="Helical" evidence="9">
    <location>
        <begin position="108"/>
        <end position="128"/>
    </location>
</feature>
<keyword evidence="5 9" id="KW-1133">Transmembrane helix</keyword>
<dbReference type="PROSITE" id="PS50253">
    <property type="entry name" value="COX3"/>
    <property type="match status" value="1"/>
</dbReference>
<dbReference type="InterPro" id="IPR013833">
    <property type="entry name" value="Cyt_c_oxidase_su3_a-hlx"/>
</dbReference>
<evidence type="ECO:0000256" key="8">
    <source>
        <dbReference type="SAM" id="MobiDB-lite"/>
    </source>
</evidence>
<dbReference type="GO" id="GO:0019646">
    <property type="term" value="P:aerobic electron transport chain"/>
    <property type="evidence" value="ECO:0007669"/>
    <property type="project" value="InterPro"/>
</dbReference>
<evidence type="ECO:0000256" key="7">
    <source>
        <dbReference type="RuleBase" id="RU003376"/>
    </source>
</evidence>
<name>A0A918CYA2_9BACI</name>
<dbReference type="GO" id="GO:0005886">
    <property type="term" value="C:plasma membrane"/>
    <property type="evidence" value="ECO:0007669"/>
    <property type="project" value="UniProtKB-SubCell"/>
</dbReference>
<evidence type="ECO:0000313" key="11">
    <source>
        <dbReference type="EMBL" id="GGN49099.1"/>
    </source>
</evidence>
<feature type="transmembrane region" description="Helical" evidence="9">
    <location>
        <begin position="190"/>
        <end position="211"/>
    </location>
</feature>
<accession>A0A918CYA2</accession>
<dbReference type="RefSeq" id="WP_188855622.1">
    <property type="nucleotide sequence ID" value="NZ_BMOS01000001.1"/>
</dbReference>
<dbReference type="Pfam" id="PF00510">
    <property type="entry name" value="COX3"/>
    <property type="match status" value="1"/>
</dbReference>
<evidence type="ECO:0000256" key="5">
    <source>
        <dbReference type="ARBA" id="ARBA00022989"/>
    </source>
</evidence>
<feature type="region of interest" description="Disordered" evidence="8">
    <location>
        <begin position="1"/>
        <end position="22"/>
    </location>
</feature>
<dbReference type="PANTHER" id="PTHR11403:SF9">
    <property type="entry name" value="CYTOCHROME C OXIDASE SUBUNIT 3"/>
    <property type="match status" value="1"/>
</dbReference>
<comment type="caution">
    <text evidence="11">The sequence shown here is derived from an EMBL/GenBank/DDBJ whole genome shotgun (WGS) entry which is preliminary data.</text>
</comment>
<dbReference type="Proteomes" id="UP000624041">
    <property type="component" value="Unassembled WGS sequence"/>
</dbReference>